<accession>A0ABU5V707</accession>
<dbReference type="Pfam" id="PF14316">
    <property type="entry name" value="DUF4381"/>
    <property type="match status" value="1"/>
</dbReference>
<dbReference type="EMBL" id="JAYFUH010000249">
    <property type="protein sequence ID" value="MEA5668588.1"/>
    <property type="molecule type" value="Genomic_DNA"/>
</dbReference>
<organism evidence="2 3">
    <name type="scientific">Stenotrophomonas capsici</name>
    <dbReference type="NCBI Taxonomy" id="3110230"/>
    <lineage>
        <taxon>Bacteria</taxon>
        <taxon>Pseudomonadati</taxon>
        <taxon>Pseudomonadota</taxon>
        <taxon>Gammaproteobacteria</taxon>
        <taxon>Lysobacterales</taxon>
        <taxon>Lysobacteraceae</taxon>
        <taxon>Stenotrophomonas</taxon>
    </lineage>
</organism>
<protein>
    <submittedName>
        <fullName evidence="2">DUF4381 domain-containing protein</fullName>
    </submittedName>
</protein>
<dbReference type="InterPro" id="IPR025489">
    <property type="entry name" value="DUF4381"/>
</dbReference>
<feature type="transmembrane region" description="Helical" evidence="1">
    <location>
        <begin position="25"/>
        <end position="45"/>
    </location>
</feature>
<keyword evidence="3" id="KW-1185">Reference proteome</keyword>
<comment type="caution">
    <text evidence="2">The sequence shown here is derived from an EMBL/GenBank/DDBJ whole genome shotgun (WGS) entry which is preliminary data.</text>
</comment>
<keyword evidence="1" id="KW-0472">Membrane</keyword>
<evidence type="ECO:0000313" key="2">
    <source>
        <dbReference type="EMBL" id="MEA5668588.1"/>
    </source>
</evidence>
<dbReference type="Proteomes" id="UP001301653">
    <property type="component" value="Unassembled WGS sequence"/>
</dbReference>
<keyword evidence="1" id="KW-1133">Transmembrane helix</keyword>
<gene>
    <name evidence="2" type="ORF">VA603_13655</name>
</gene>
<sequence>MVAKLPLRDVHLPAAPSWWPLPPGWWMVIGAVLVVTVVVAGLLWLRRRRRRRWLALFDGQVAAALEGPVRLAAISDLLRRAARRADARAAQLQGEAWLRFLDGRQGREFSDGEGRLLLEGAYRPQVDVQGVEQVRALARARFLELMEGKR</sequence>
<keyword evidence="1" id="KW-0812">Transmembrane</keyword>
<proteinExistence type="predicted"/>
<name>A0ABU5V707_9GAMM</name>
<reference evidence="2 3" key="1">
    <citation type="submission" date="2023-12" db="EMBL/GenBank/DDBJ databases">
        <title>Stenotrophomonas guangdongensis sp. nov., isolated from wilted pepper plants (Capsicum annuum).</title>
        <authorList>
            <person name="Qiu M."/>
            <person name="Li Y."/>
            <person name="Liu Q."/>
            <person name="Zhang X."/>
            <person name="Huang Y."/>
            <person name="Guo R."/>
            <person name="Hu M."/>
            <person name="Zhou J."/>
            <person name="Zhou X."/>
        </authorList>
    </citation>
    <scope>NUCLEOTIDE SEQUENCE [LARGE SCALE GENOMIC DNA]</scope>
    <source>
        <strain evidence="2 3">MH1</strain>
    </source>
</reference>
<evidence type="ECO:0000313" key="3">
    <source>
        <dbReference type="Proteomes" id="UP001301653"/>
    </source>
</evidence>
<evidence type="ECO:0000256" key="1">
    <source>
        <dbReference type="SAM" id="Phobius"/>
    </source>
</evidence>